<dbReference type="EMBL" id="JAINUF010000013">
    <property type="protein sequence ID" value="KAJ8344104.1"/>
    <property type="molecule type" value="Genomic_DNA"/>
</dbReference>
<feature type="region of interest" description="Disordered" evidence="1">
    <location>
        <begin position="54"/>
        <end position="103"/>
    </location>
</feature>
<reference evidence="2" key="1">
    <citation type="journal article" date="2023" name="Science">
        <title>Genome structures resolve the early diversification of teleost fishes.</title>
        <authorList>
            <person name="Parey E."/>
            <person name="Louis A."/>
            <person name="Montfort J."/>
            <person name="Bouchez O."/>
            <person name="Roques C."/>
            <person name="Iampietro C."/>
            <person name="Lluch J."/>
            <person name="Castinel A."/>
            <person name="Donnadieu C."/>
            <person name="Desvignes T."/>
            <person name="Floi Bucao C."/>
            <person name="Jouanno E."/>
            <person name="Wen M."/>
            <person name="Mejri S."/>
            <person name="Dirks R."/>
            <person name="Jansen H."/>
            <person name="Henkel C."/>
            <person name="Chen W.J."/>
            <person name="Zahm M."/>
            <person name="Cabau C."/>
            <person name="Klopp C."/>
            <person name="Thompson A.W."/>
            <person name="Robinson-Rechavi M."/>
            <person name="Braasch I."/>
            <person name="Lecointre G."/>
            <person name="Bobe J."/>
            <person name="Postlethwait J.H."/>
            <person name="Berthelot C."/>
            <person name="Roest Crollius H."/>
            <person name="Guiguen Y."/>
        </authorList>
    </citation>
    <scope>NUCLEOTIDE SEQUENCE</scope>
    <source>
        <strain evidence="2">WJC10195</strain>
    </source>
</reference>
<proteinExistence type="predicted"/>
<comment type="caution">
    <text evidence="2">The sequence shown here is derived from an EMBL/GenBank/DDBJ whole genome shotgun (WGS) entry which is preliminary data.</text>
</comment>
<protein>
    <submittedName>
        <fullName evidence="2">Uncharacterized protein</fullName>
    </submittedName>
</protein>
<dbReference type="AlphaFoldDB" id="A0A9Q1ESD5"/>
<keyword evidence="3" id="KW-1185">Reference proteome</keyword>
<gene>
    <name evidence="2" type="ORF">SKAU_G00314330</name>
</gene>
<evidence type="ECO:0000313" key="3">
    <source>
        <dbReference type="Proteomes" id="UP001152622"/>
    </source>
</evidence>
<feature type="compositionally biased region" description="Polar residues" evidence="1">
    <location>
        <begin position="61"/>
        <end position="74"/>
    </location>
</feature>
<organism evidence="2 3">
    <name type="scientific">Synaphobranchus kaupii</name>
    <name type="common">Kaup's arrowtooth eel</name>
    <dbReference type="NCBI Taxonomy" id="118154"/>
    <lineage>
        <taxon>Eukaryota</taxon>
        <taxon>Metazoa</taxon>
        <taxon>Chordata</taxon>
        <taxon>Craniata</taxon>
        <taxon>Vertebrata</taxon>
        <taxon>Euteleostomi</taxon>
        <taxon>Actinopterygii</taxon>
        <taxon>Neopterygii</taxon>
        <taxon>Teleostei</taxon>
        <taxon>Anguilliformes</taxon>
        <taxon>Synaphobranchidae</taxon>
        <taxon>Synaphobranchus</taxon>
    </lineage>
</organism>
<name>A0A9Q1ESD5_SYNKA</name>
<sequence length="103" mass="10762">MLTDSTLCSQTQLIRPSCKRGAIGAGTGQGISGTGFLFSERHLDWSLVVFDERAAGPASPNPTLRSSEPQSPSLTGPFKPPGPGDSAKRSPVSPRNARTASPR</sequence>
<evidence type="ECO:0000256" key="1">
    <source>
        <dbReference type="SAM" id="MobiDB-lite"/>
    </source>
</evidence>
<dbReference type="Proteomes" id="UP001152622">
    <property type="component" value="Chromosome 13"/>
</dbReference>
<evidence type="ECO:0000313" key="2">
    <source>
        <dbReference type="EMBL" id="KAJ8344104.1"/>
    </source>
</evidence>
<accession>A0A9Q1ESD5</accession>